<evidence type="ECO:0000313" key="10">
    <source>
        <dbReference type="EMBL" id="SDG00541.1"/>
    </source>
</evidence>
<dbReference type="GO" id="GO:0008610">
    <property type="term" value="P:lipid biosynthetic process"/>
    <property type="evidence" value="ECO:0007669"/>
    <property type="project" value="UniProtKB-ARBA"/>
</dbReference>
<dbReference type="CDD" id="cd19531">
    <property type="entry name" value="LCL_NRPS-like"/>
    <property type="match status" value="1"/>
</dbReference>
<reference evidence="10 11" key="1">
    <citation type="submission" date="2016-10" db="EMBL/GenBank/DDBJ databases">
        <authorList>
            <person name="de Groot N.N."/>
        </authorList>
    </citation>
    <scope>NUCLEOTIDE SEQUENCE [LARGE SCALE GENOMIC DNA]</scope>
    <source>
        <strain evidence="10 11">DSM 28129</strain>
    </source>
</reference>
<keyword evidence="8" id="KW-0511">Multifunctional enzyme</keyword>
<dbReference type="Proteomes" id="UP000198972">
    <property type="component" value="Unassembled WGS sequence"/>
</dbReference>
<protein>
    <submittedName>
        <fullName evidence="10">Amino acid adenylation domain-containing protein</fullName>
    </submittedName>
</protein>
<dbReference type="SUPFAM" id="SSF53383">
    <property type="entry name" value="PLP-dependent transferases"/>
    <property type="match status" value="1"/>
</dbReference>
<dbReference type="Gene3D" id="3.30.559.30">
    <property type="entry name" value="Nonribosomal peptide synthetase, condensation domain"/>
    <property type="match status" value="2"/>
</dbReference>
<evidence type="ECO:0000256" key="3">
    <source>
        <dbReference type="ARBA" id="ARBA00022450"/>
    </source>
</evidence>
<dbReference type="RefSeq" id="WP_139173155.1">
    <property type="nucleotide sequence ID" value="NZ_FNBG01000023.1"/>
</dbReference>
<evidence type="ECO:0000256" key="8">
    <source>
        <dbReference type="ARBA" id="ARBA00023268"/>
    </source>
</evidence>
<dbReference type="Pfam" id="PF00202">
    <property type="entry name" value="Aminotran_3"/>
    <property type="match status" value="1"/>
</dbReference>
<accession>A0A1G7QPS3</accession>
<dbReference type="GO" id="GO:0030170">
    <property type="term" value="F:pyridoxal phosphate binding"/>
    <property type="evidence" value="ECO:0007669"/>
    <property type="project" value="InterPro"/>
</dbReference>
<dbReference type="InterPro" id="IPR023213">
    <property type="entry name" value="CAT-like_dom_sf"/>
</dbReference>
<dbReference type="PROSITE" id="PS00455">
    <property type="entry name" value="AMP_BINDING"/>
    <property type="match status" value="1"/>
</dbReference>
<keyword evidence="4" id="KW-0597">Phosphoprotein</keyword>
<dbReference type="Gene3D" id="3.40.50.980">
    <property type="match status" value="2"/>
</dbReference>
<dbReference type="OrthoDB" id="9765680at2"/>
<dbReference type="PROSITE" id="PS50075">
    <property type="entry name" value="CARRIER"/>
    <property type="match status" value="2"/>
</dbReference>
<evidence type="ECO:0000313" key="11">
    <source>
        <dbReference type="Proteomes" id="UP000198972"/>
    </source>
</evidence>
<dbReference type="GO" id="GO:0044550">
    <property type="term" value="P:secondary metabolite biosynthetic process"/>
    <property type="evidence" value="ECO:0007669"/>
    <property type="project" value="TreeGrafter"/>
</dbReference>
<dbReference type="Gene3D" id="3.40.640.10">
    <property type="entry name" value="Type I PLP-dependent aspartate aminotransferase-like (Major domain)"/>
    <property type="match status" value="1"/>
</dbReference>
<dbReference type="Pfam" id="PF00668">
    <property type="entry name" value="Condensation"/>
    <property type="match status" value="2"/>
</dbReference>
<dbReference type="InterPro" id="IPR015421">
    <property type="entry name" value="PyrdxlP-dep_Trfase_major"/>
</dbReference>
<keyword evidence="3" id="KW-0596">Phosphopantetheine</keyword>
<feature type="domain" description="Carrier" evidence="9">
    <location>
        <begin position="1297"/>
        <end position="1373"/>
    </location>
</feature>
<evidence type="ECO:0000256" key="5">
    <source>
        <dbReference type="ARBA" id="ARBA00022737"/>
    </source>
</evidence>
<dbReference type="InterPro" id="IPR000873">
    <property type="entry name" value="AMP-dep_synth/lig_dom"/>
</dbReference>
<dbReference type="InterPro" id="IPR015422">
    <property type="entry name" value="PyrdxlP-dep_Trfase_small"/>
</dbReference>
<dbReference type="GO" id="GO:0008483">
    <property type="term" value="F:transaminase activity"/>
    <property type="evidence" value="ECO:0007669"/>
    <property type="project" value="InterPro"/>
</dbReference>
<dbReference type="SMART" id="SM00823">
    <property type="entry name" value="PKS_PP"/>
    <property type="match status" value="2"/>
</dbReference>
<dbReference type="CDD" id="cd05930">
    <property type="entry name" value="A_NRPS"/>
    <property type="match status" value="1"/>
</dbReference>
<dbReference type="FunFam" id="3.40.50.980:FF:000001">
    <property type="entry name" value="Non-ribosomal peptide synthetase"/>
    <property type="match status" value="1"/>
</dbReference>
<evidence type="ECO:0000256" key="1">
    <source>
        <dbReference type="ARBA" id="ARBA00001957"/>
    </source>
</evidence>
<dbReference type="SUPFAM" id="SSF52777">
    <property type="entry name" value="CoA-dependent acyltransferases"/>
    <property type="match status" value="4"/>
</dbReference>
<dbReference type="FunFam" id="3.40.50.12780:FF:000012">
    <property type="entry name" value="Non-ribosomal peptide synthetase"/>
    <property type="match status" value="1"/>
</dbReference>
<keyword evidence="7" id="KW-0045">Antibiotic biosynthesis</keyword>
<feature type="non-terminal residue" evidence="10">
    <location>
        <position position="2281"/>
    </location>
</feature>
<dbReference type="Gene3D" id="2.30.38.10">
    <property type="entry name" value="Luciferase, Domain 3"/>
    <property type="match status" value="1"/>
</dbReference>
<dbReference type="GO" id="GO:0031177">
    <property type="term" value="F:phosphopantetheine binding"/>
    <property type="evidence" value="ECO:0007669"/>
    <property type="project" value="InterPro"/>
</dbReference>
<evidence type="ECO:0000256" key="4">
    <source>
        <dbReference type="ARBA" id="ARBA00022553"/>
    </source>
</evidence>
<dbReference type="InterPro" id="IPR006162">
    <property type="entry name" value="Ppantetheine_attach_site"/>
</dbReference>
<keyword evidence="11" id="KW-1185">Reference proteome</keyword>
<dbReference type="EMBL" id="FNBG01000023">
    <property type="protein sequence ID" value="SDG00541.1"/>
    <property type="molecule type" value="Genomic_DNA"/>
</dbReference>
<dbReference type="PROSITE" id="PS00012">
    <property type="entry name" value="PHOSPHOPANTETHEINE"/>
    <property type="match status" value="1"/>
</dbReference>
<evidence type="ECO:0000256" key="7">
    <source>
        <dbReference type="ARBA" id="ARBA00023194"/>
    </source>
</evidence>
<dbReference type="Pfam" id="PF00550">
    <property type="entry name" value="PP-binding"/>
    <property type="match status" value="1"/>
</dbReference>
<dbReference type="Gene3D" id="1.10.1200.10">
    <property type="entry name" value="ACP-like"/>
    <property type="match status" value="2"/>
</dbReference>
<dbReference type="NCBIfam" id="TIGR01733">
    <property type="entry name" value="AA-adenyl-dom"/>
    <property type="match status" value="1"/>
</dbReference>
<dbReference type="InterPro" id="IPR020806">
    <property type="entry name" value="PKS_PP-bd"/>
</dbReference>
<dbReference type="PANTHER" id="PTHR45527">
    <property type="entry name" value="NONRIBOSOMAL PEPTIDE SYNTHETASE"/>
    <property type="match status" value="1"/>
</dbReference>
<feature type="domain" description="Carrier" evidence="9">
    <location>
        <begin position="7"/>
        <end position="82"/>
    </location>
</feature>
<dbReference type="SUPFAM" id="SSF47336">
    <property type="entry name" value="ACP-like"/>
    <property type="match status" value="2"/>
</dbReference>
<sequence>MNTNNYEIVVDRLTKLIATTARMDPQGIDRYENLIELGADSIILTDVNSYIKEEFHVEIPLTLFFEQLTSVADISDYILPRLQSDYFIQIEQSTDALQKIAIENNVLDKATEDVKHNEHLVNHSEAPTNVPINVPVNIQIDDASVASLFSQQLEIMNNQLKFLSGNHVAATTMTPNTGTMKLPEQGQKIENKTSYKEPHVVEINQDHSNSSYKPYIPHKRIELEKKRSNEKQTEHIQDLIERYTAKTKLSKEFAAKYRLPYADWRNISGFRPAIKEMVYQLVFQDSKGSHITDIDGNTYIDLTMDFGVSLFGHNANFIKEAITNELTKGFPLSLITDLSGEVAELICEFTGTERVSFFNSGTEAVMVALRVARAATGKNKVVIFAGAYHGTFDGVLGMHPMNKAKEVVTPIAGGIPQGLVDDIYILDYDDPESLVFISEHADELAAVLVEPVQSRRPDLQPRAFLHELRNLTENKGIKLIFDEMILGFRLGKGGAQEFFGVKADLVTYGKIVGGGMPIGIVAGTKEVMNCIDGGVWNYGDDSTPPDEERRTFAGGTFCHHPLTMAAAKAVLHKIKAESDTIYPVINARTKFLADTLNAFFIENQAPIEIVYCGSLFRFILRGNMEMFYYHLLDKGVYIWEGRNSFLSVSHTDEDLEKIINAVKETCLQMKSVFFLVDEKIDRYSVKAHKTLELTLEQQKMLASEMVNQGTSAFNQPILISIEGHIDYSCVNAALEIVVARHEALRYTITSDMSKFCINSNVTNPVVVIKTDIDSESNVISELVNTRFDYINGPLFKVYVLEPNNISNGSVRMLIIAHHLIADGWSVSLLFEELIEAYNSLKTGDTPRFNEVVSFSEYLDLNEIALKGLDKTEFSNFWREYLSDCDHEIHLPQRNLMSVADTGKNKGERLTYTTDDSFIKKVRKLAATAKCSPFIVFLSVYQIMLNQISEQKNFAIAVPVAGQQAIAPKSLIGNCNSILPIVAQLNDDSTIINLAKSNLKTFREFDVIKNFPMDSLSMEIEISHPQMNIMFNMDRMPQSKEFIETTIEILPLDLENVKYDLFFNIIDFKGEIVFDIDFNSELYSRESVSRWLQLYLSIMEQLCDDPIRPLYDLNVFSQEDETTTISVVNNINLGQLERQLSIHVSDYGILNDEFCCSILNKEGKPVITNNYGQLYLGKNRIEIYNTGWLARITNEAQLEMVGHQEQCFLKDGRLFSTWLIEEKLNQCPLLSEAEVIYDAVNHNIVANVQFITEDKYVNNLLDWCHLNIPLGMIPEKFYSNVQNGQSETEKILLEYKHADMTDTEATVFEIVSRLIDSDHFSKDDGVFSLGLNSLKVLKMISEIQVRYDGIRIPISKLGQSLSVSSIAIIIDELLINSQKSQIITIPKIEEKPYYETSSSQKRMYVLHEFNPDSLNYNLPSVIKITGKFDIDKFNNALNTIVNRHENLRANFAQIDGEIVQIIKGITEINNIQIEYIESLDEINEEQCIETLRKDFIRPFDLKNDSLMRARVIKVSSDNFILFLDFHHIIFDGASALILAKEIMAIYNDIALLPLKCQYKDFVVWQNELLRSEEIRIQESYWKDVFSSEAPESGIATDFVRPLSRSYAGNILKYDINADVKQMISKRCRENECTQYTFFISALNVLLSMYSRQTDIVVGTLVEGRNHHNLQDLIGMFVNTVPIRNSLDQQQRFNDFLKTVQNNTMMAFSNSEVQLERIIELSGIKSEVNRNPLFDIMFSYQDFDYLKLESTDVTFEYQELLTDDCKFDIEFEIVDRGDNYTLMVEYATELFKEETIDRMVGHFITLLHSILLDPAQKCYELDMVTAEEKEQLLVEFNDTKVEYEHEKTILDLFEEWAHKSPTKTAIRYEEQDVMYEELNSRANQIAKFLLNNRISEEDVVGIMLERTPDMIRSIMGIWKAGGAYLPLDVDHPIQRRLDILQEANVKYILTLSRHVTEEFKNGYHGEIICLDQIEKQLDAINQDDLKKSIKPSGLAYILFTSGSTGKPKGVMIEHAGMLNHILAERDMLGLDHRFVFAQNANHCFDISVWQMVGALALGGTTVIYSNELVLEPKRFVDSIAKDRVTLLEVVPSYMSVMMDYIEDSGIRLPELKYLMITGEMVKPYLLRQWFNICAEIPVINAYGPAEASDDICQHVIRSMPETMVNVPIGKPLNNVSIYILDSVSRLCPVGVVGELCVAGVSVGRGYVNDELRTKRAFFEDPFVMNGDKEFSGVQRMYRTGDLARWLPDGTIEYLGRMDEQVKVRGYRIELGEIESVIRKQTGV</sequence>
<dbReference type="InterPro" id="IPR020845">
    <property type="entry name" value="AMP-binding_CS"/>
</dbReference>
<dbReference type="Pfam" id="PF00501">
    <property type="entry name" value="AMP-binding"/>
    <property type="match status" value="1"/>
</dbReference>
<keyword evidence="6" id="KW-0663">Pyridoxal phosphate</keyword>
<dbReference type="InterPro" id="IPR005814">
    <property type="entry name" value="Aminotrans_3"/>
</dbReference>
<keyword evidence="5" id="KW-0677">Repeat</keyword>
<dbReference type="InterPro" id="IPR001242">
    <property type="entry name" value="Condensation_dom"/>
</dbReference>
<comment type="similarity">
    <text evidence="2">Belongs to the ATP-dependent AMP-binding enzyme family.</text>
</comment>
<gene>
    <name evidence="10" type="ORF">SAMN04488542_1231</name>
</gene>
<dbReference type="Gene3D" id="3.90.1150.10">
    <property type="entry name" value="Aspartate Aminotransferase, domain 1"/>
    <property type="match status" value="1"/>
</dbReference>
<dbReference type="CDD" id="cd00610">
    <property type="entry name" value="OAT_like"/>
    <property type="match status" value="1"/>
</dbReference>
<dbReference type="GO" id="GO:0005829">
    <property type="term" value="C:cytosol"/>
    <property type="evidence" value="ECO:0007669"/>
    <property type="project" value="TreeGrafter"/>
</dbReference>
<dbReference type="GO" id="GO:0043041">
    <property type="term" value="P:amino acid activation for nonribosomal peptide biosynthetic process"/>
    <property type="evidence" value="ECO:0007669"/>
    <property type="project" value="TreeGrafter"/>
</dbReference>
<dbReference type="InterPro" id="IPR009081">
    <property type="entry name" value="PP-bd_ACP"/>
</dbReference>
<organism evidence="10 11">
    <name type="scientific">Fontibacillus panacisegetis</name>
    <dbReference type="NCBI Taxonomy" id="670482"/>
    <lineage>
        <taxon>Bacteria</taxon>
        <taxon>Bacillati</taxon>
        <taxon>Bacillota</taxon>
        <taxon>Bacilli</taxon>
        <taxon>Bacillales</taxon>
        <taxon>Paenibacillaceae</taxon>
        <taxon>Fontibacillus</taxon>
    </lineage>
</organism>
<dbReference type="Gene3D" id="3.30.559.10">
    <property type="entry name" value="Chloramphenicol acetyltransferase-like domain"/>
    <property type="match status" value="2"/>
</dbReference>
<dbReference type="InterPro" id="IPR045851">
    <property type="entry name" value="AMP-bd_C_sf"/>
</dbReference>
<dbReference type="SUPFAM" id="SSF56801">
    <property type="entry name" value="Acetyl-CoA synthetase-like"/>
    <property type="match status" value="2"/>
</dbReference>
<dbReference type="PANTHER" id="PTHR45527:SF1">
    <property type="entry name" value="FATTY ACID SYNTHASE"/>
    <property type="match status" value="1"/>
</dbReference>
<dbReference type="GO" id="GO:0017000">
    <property type="term" value="P:antibiotic biosynthetic process"/>
    <property type="evidence" value="ECO:0007669"/>
    <property type="project" value="UniProtKB-KW"/>
</dbReference>
<proteinExistence type="inferred from homology"/>
<dbReference type="Gene3D" id="3.30.300.30">
    <property type="match status" value="1"/>
</dbReference>
<evidence type="ECO:0000256" key="2">
    <source>
        <dbReference type="ARBA" id="ARBA00006432"/>
    </source>
</evidence>
<comment type="cofactor">
    <cofactor evidence="1">
        <name>pantetheine 4'-phosphate</name>
        <dbReference type="ChEBI" id="CHEBI:47942"/>
    </cofactor>
</comment>
<dbReference type="STRING" id="670482.SAMN04488542_1231"/>
<dbReference type="InterPro" id="IPR010071">
    <property type="entry name" value="AA_adenyl_dom"/>
</dbReference>
<dbReference type="InterPro" id="IPR036736">
    <property type="entry name" value="ACP-like_sf"/>
</dbReference>
<evidence type="ECO:0000259" key="9">
    <source>
        <dbReference type="PROSITE" id="PS50075"/>
    </source>
</evidence>
<evidence type="ECO:0000256" key="6">
    <source>
        <dbReference type="ARBA" id="ARBA00022898"/>
    </source>
</evidence>
<dbReference type="InterPro" id="IPR015424">
    <property type="entry name" value="PyrdxlP-dep_Trfase"/>
</dbReference>
<name>A0A1G7QPS3_9BACL</name>